<dbReference type="CDD" id="cd16833">
    <property type="entry name" value="YfiH"/>
    <property type="match status" value="1"/>
</dbReference>
<comment type="subunit">
    <text evidence="6">Homodimer.</text>
</comment>
<dbReference type="NCBIfam" id="TIGR00726">
    <property type="entry name" value="peptidoglycan editing factor PgeF"/>
    <property type="match status" value="1"/>
</dbReference>
<dbReference type="PANTHER" id="PTHR30616">
    <property type="entry name" value="UNCHARACTERIZED PROTEIN YFIH"/>
    <property type="match status" value="1"/>
</dbReference>
<keyword evidence="9" id="KW-0378">Hydrolase</keyword>
<dbReference type="GO" id="GO:0016491">
    <property type="term" value="F:oxidoreductase activity"/>
    <property type="evidence" value="ECO:0007669"/>
    <property type="project" value="UniProtKB-KW"/>
</dbReference>
<protein>
    <recommendedName>
        <fullName evidence="16">Purine nucleoside phosphorylase</fullName>
    </recommendedName>
</protein>
<evidence type="ECO:0000256" key="4">
    <source>
        <dbReference type="ARBA" id="ARBA00003215"/>
    </source>
</evidence>
<evidence type="ECO:0000256" key="3">
    <source>
        <dbReference type="ARBA" id="ARBA00001973"/>
    </source>
</evidence>
<evidence type="ECO:0000256" key="8">
    <source>
        <dbReference type="ARBA" id="ARBA00022723"/>
    </source>
</evidence>
<dbReference type="GO" id="GO:0017061">
    <property type="term" value="F:S-methyl-5-thioadenosine phosphorylase activity"/>
    <property type="evidence" value="ECO:0007669"/>
    <property type="project" value="UniProtKB-EC"/>
</dbReference>
<dbReference type="InterPro" id="IPR003730">
    <property type="entry name" value="Cu_polyphenol_OxRdtase"/>
</dbReference>
<evidence type="ECO:0000256" key="15">
    <source>
        <dbReference type="ARBA" id="ARBA00049893"/>
    </source>
</evidence>
<comment type="catalytic activity">
    <reaction evidence="14">
        <text>adenosine + phosphate = alpha-D-ribose 1-phosphate + adenine</text>
        <dbReference type="Rhea" id="RHEA:27642"/>
        <dbReference type="ChEBI" id="CHEBI:16335"/>
        <dbReference type="ChEBI" id="CHEBI:16708"/>
        <dbReference type="ChEBI" id="CHEBI:43474"/>
        <dbReference type="ChEBI" id="CHEBI:57720"/>
        <dbReference type="EC" id="2.4.2.1"/>
    </reaction>
    <physiologicalReaction direction="left-to-right" evidence="14">
        <dbReference type="Rhea" id="RHEA:27643"/>
    </physiologicalReaction>
</comment>
<dbReference type="EMBL" id="CP064954">
    <property type="protein sequence ID" value="QPK78500.1"/>
    <property type="molecule type" value="Genomic_DNA"/>
</dbReference>
<evidence type="ECO:0000256" key="9">
    <source>
        <dbReference type="ARBA" id="ARBA00022801"/>
    </source>
</evidence>
<keyword evidence="12" id="KW-0186">Copper</keyword>
<dbReference type="RefSeq" id="WP_165010193.1">
    <property type="nucleotide sequence ID" value="NZ_CP064954.1"/>
</dbReference>
<gene>
    <name evidence="17" type="primary">pgeF</name>
    <name evidence="17" type="ORF">G7Y31_07990</name>
</gene>
<proteinExistence type="inferred from homology"/>
<keyword evidence="7" id="KW-0808">Transferase</keyword>
<evidence type="ECO:0000256" key="16">
    <source>
        <dbReference type="RuleBase" id="RU361274"/>
    </source>
</evidence>
<organism evidence="17 18">
    <name type="scientific">Corynebacterium lizhenjunii</name>
    <dbReference type="NCBI Taxonomy" id="2709394"/>
    <lineage>
        <taxon>Bacteria</taxon>
        <taxon>Bacillati</taxon>
        <taxon>Actinomycetota</taxon>
        <taxon>Actinomycetes</taxon>
        <taxon>Mycobacteriales</taxon>
        <taxon>Corynebacteriaceae</taxon>
        <taxon>Corynebacterium</taxon>
    </lineage>
</organism>
<comment type="catalytic activity">
    <reaction evidence="1">
        <text>inosine + phosphate = alpha-D-ribose 1-phosphate + hypoxanthine</text>
        <dbReference type="Rhea" id="RHEA:27646"/>
        <dbReference type="ChEBI" id="CHEBI:17368"/>
        <dbReference type="ChEBI" id="CHEBI:17596"/>
        <dbReference type="ChEBI" id="CHEBI:43474"/>
        <dbReference type="ChEBI" id="CHEBI:57720"/>
        <dbReference type="EC" id="2.4.2.1"/>
    </reaction>
    <physiologicalReaction direction="left-to-right" evidence="1">
        <dbReference type="Rhea" id="RHEA:27647"/>
    </physiologicalReaction>
</comment>
<comment type="cofactor">
    <cofactor evidence="2">
        <name>Zn(2+)</name>
        <dbReference type="ChEBI" id="CHEBI:29105"/>
    </cofactor>
</comment>
<dbReference type="GO" id="GO:0005507">
    <property type="term" value="F:copper ion binding"/>
    <property type="evidence" value="ECO:0007669"/>
    <property type="project" value="TreeGrafter"/>
</dbReference>
<evidence type="ECO:0000256" key="12">
    <source>
        <dbReference type="ARBA" id="ARBA00023008"/>
    </source>
</evidence>
<dbReference type="InterPro" id="IPR038371">
    <property type="entry name" value="Cu_polyphenol_OxRdtase_sf"/>
</dbReference>
<dbReference type="AlphaFoldDB" id="A0A7T0KD00"/>
<dbReference type="Pfam" id="PF02578">
    <property type="entry name" value="Cu-oxidase_4"/>
    <property type="match status" value="1"/>
</dbReference>
<evidence type="ECO:0000256" key="1">
    <source>
        <dbReference type="ARBA" id="ARBA00000553"/>
    </source>
</evidence>
<dbReference type="PANTHER" id="PTHR30616:SF2">
    <property type="entry name" value="PURINE NUCLEOSIDE PHOSPHORYLASE LACC1"/>
    <property type="match status" value="1"/>
</dbReference>
<evidence type="ECO:0000256" key="10">
    <source>
        <dbReference type="ARBA" id="ARBA00022833"/>
    </source>
</evidence>
<accession>A0A7T0KD00</accession>
<reference evidence="17 18" key="1">
    <citation type="submission" date="2020-11" db="EMBL/GenBank/DDBJ databases">
        <title>Corynebacterium sp. ZJ-599.</title>
        <authorList>
            <person name="Zhou J."/>
        </authorList>
    </citation>
    <scope>NUCLEOTIDE SEQUENCE [LARGE SCALE GENOMIC DNA]</scope>
    <source>
        <strain evidence="17 18">ZJ-599</strain>
    </source>
</reference>
<sequence length="260" mass="27153">MPINEEAQSGAPDVRHRPVRMVFTTRAGGASASPYDSFNLGDHVGDDPAAVAANRQRLQRILGVETVVYMEQLHTNTVTVVDGSSTRIEATDALVTTRPGVALAVLVADCVPVLLADHRAGVAAAVHAGRLGARNGIVAATVAQMERLGARPGAITAVLGPAASGRNYEVPAEMAADVEAKLPGSRTTTAKGTVGLDLRAGIVRQLLSLGVTAIEADPRCTIEDKDFFSYRREGTTGRQAGVVWLNPAANSPATLKEQQS</sequence>
<keyword evidence="18" id="KW-1185">Reference proteome</keyword>
<evidence type="ECO:0000256" key="7">
    <source>
        <dbReference type="ARBA" id="ARBA00022679"/>
    </source>
</evidence>
<evidence type="ECO:0000256" key="13">
    <source>
        <dbReference type="ARBA" id="ARBA00047989"/>
    </source>
</evidence>
<evidence type="ECO:0000256" key="5">
    <source>
        <dbReference type="ARBA" id="ARBA00007353"/>
    </source>
</evidence>
<evidence type="ECO:0000256" key="6">
    <source>
        <dbReference type="ARBA" id="ARBA00011738"/>
    </source>
</evidence>
<comment type="similarity">
    <text evidence="5 16">Belongs to the purine nucleoside phosphorylase YfiH/LACC1 family.</text>
</comment>
<name>A0A7T0KD00_9CORY</name>
<dbReference type="KEGG" id="cliz:G7Y31_07990"/>
<dbReference type="Proteomes" id="UP000594681">
    <property type="component" value="Chromosome"/>
</dbReference>
<evidence type="ECO:0000313" key="17">
    <source>
        <dbReference type="EMBL" id="QPK78500.1"/>
    </source>
</evidence>
<evidence type="ECO:0000256" key="2">
    <source>
        <dbReference type="ARBA" id="ARBA00001947"/>
    </source>
</evidence>
<evidence type="ECO:0000256" key="11">
    <source>
        <dbReference type="ARBA" id="ARBA00023002"/>
    </source>
</evidence>
<dbReference type="GO" id="GO:0016787">
    <property type="term" value="F:hydrolase activity"/>
    <property type="evidence" value="ECO:0007669"/>
    <property type="project" value="UniProtKB-KW"/>
</dbReference>
<keyword evidence="11" id="KW-0560">Oxidoreductase</keyword>
<comment type="function">
    <text evidence="4">Purine nucleoside enzyme that catalyzes the phosphorolysis of adenosine and inosine nucleosides, yielding D-ribose 1-phosphate and the respective free bases, adenine and hypoxanthine. Also catalyzes the phosphorolysis of S-methyl-5'-thioadenosine into adenine and S-methyl-5-thio-alpha-D-ribose 1-phosphate. Also has adenosine deaminase activity.</text>
</comment>
<comment type="catalytic activity">
    <reaction evidence="15">
        <text>S-methyl-5'-thioadenosine + phosphate = 5-(methylsulfanyl)-alpha-D-ribose 1-phosphate + adenine</text>
        <dbReference type="Rhea" id="RHEA:11852"/>
        <dbReference type="ChEBI" id="CHEBI:16708"/>
        <dbReference type="ChEBI" id="CHEBI:17509"/>
        <dbReference type="ChEBI" id="CHEBI:43474"/>
        <dbReference type="ChEBI" id="CHEBI:58533"/>
        <dbReference type="EC" id="2.4.2.28"/>
    </reaction>
    <physiologicalReaction direction="left-to-right" evidence="15">
        <dbReference type="Rhea" id="RHEA:11853"/>
    </physiologicalReaction>
</comment>
<keyword evidence="10" id="KW-0862">Zinc</keyword>
<comment type="catalytic activity">
    <reaction evidence="13">
        <text>adenosine + H2O + H(+) = inosine + NH4(+)</text>
        <dbReference type="Rhea" id="RHEA:24408"/>
        <dbReference type="ChEBI" id="CHEBI:15377"/>
        <dbReference type="ChEBI" id="CHEBI:15378"/>
        <dbReference type="ChEBI" id="CHEBI:16335"/>
        <dbReference type="ChEBI" id="CHEBI:17596"/>
        <dbReference type="ChEBI" id="CHEBI:28938"/>
        <dbReference type="EC" id="3.5.4.4"/>
    </reaction>
    <physiologicalReaction direction="left-to-right" evidence="13">
        <dbReference type="Rhea" id="RHEA:24409"/>
    </physiologicalReaction>
</comment>
<evidence type="ECO:0000313" key="18">
    <source>
        <dbReference type="Proteomes" id="UP000594681"/>
    </source>
</evidence>
<comment type="cofactor">
    <cofactor evidence="3">
        <name>Cu(2+)</name>
        <dbReference type="ChEBI" id="CHEBI:29036"/>
    </cofactor>
</comment>
<keyword evidence="8" id="KW-0479">Metal-binding</keyword>
<dbReference type="Gene3D" id="3.60.140.10">
    <property type="entry name" value="CNF1/YfiH-like putative cysteine hydrolases"/>
    <property type="match status" value="1"/>
</dbReference>
<evidence type="ECO:0000256" key="14">
    <source>
        <dbReference type="ARBA" id="ARBA00048968"/>
    </source>
</evidence>
<dbReference type="InterPro" id="IPR011324">
    <property type="entry name" value="Cytotoxic_necrot_fac-like_cat"/>
</dbReference>
<dbReference type="FunFam" id="3.60.140.10:FF:000003">
    <property type="entry name" value="Polyphenol oxidase"/>
    <property type="match status" value="1"/>
</dbReference>
<dbReference type="SUPFAM" id="SSF64438">
    <property type="entry name" value="CNF1/YfiH-like putative cysteine hydrolases"/>
    <property type="match status" value="1"/>
</dbReference>